<evidence type="ECO:0000256" key="1">
    <source>
        <dbReference type="ARBA" id="ARBA00004496"/>
    </source>
</evidence>
<keyword evidence="5 12" id="KW-0227">DNA damage</keyword>
<dbReference type="InterPro" id="IPR014001">
    <property type="entry name" value="Helicase_ATP-bd"/>
</dbReference>
<keyword evidence="3 12" id="KW-0963">Cytoplasm</keyword>
<keyword evidence="6 12" id="KW-0228">DNA excision</keyword>
<dbReference type="GO" id="GO:0006289">
    <property type="term" value="P:nucleotide-excision repair"/>
    <property type="evidence" value="ECO:0007669"/>
    <property type="project" value="UniProtKB-UniRule"/>
</dbReference>
<dbReference type="NCBIfam" id="NF003673">
    <property type="entry name" value="PRK05298.1"/>
    <property type="match status" value="1"/>
</dbReference>
<dbReference type="InterPro" id="IPR004807">
    <property type="entry name" value="UvrB"/>
</dbReference>
<reference evidence="17 18" key="1">
    <citation type="submission" date="2017-09" db="EMBL/GenBank/DDBJ databases">
        <title>Depth-based differentiation of microbial function through sediment-hosted aquifers and enrichment of novel symbionts in the deep terrestrial subsurface.</title>
        <authorList>
            <person name="Probst A.J."/>
            <person name="Ladd B."/>
            <person name="Jarett J.K."/>
            <person name="Geller-Mcgrath D.E."/>
            <person name="Sieber C.M."/>
            <person name="Emerson J.B."/>
            <person name="Anantharaman K."/>
            <person name="Thomas B.C."/>
            <person name="Malmstrom R."/>
            <person name="Stieglmeier M."/>
            <person name="Klingl A."/>
            <person name="Woyke T."/>
            <person name="Ryan C.M."/>
            <person name="Banfield J.F."/>
        </authorList>
    </citation>
    <scope>NUCLEOTIDE SEQUENCE [LARGE SCALE GENOMIC DNA]</scope>
    <source>
        <strain evidence="17">CG11_big_fil_rev_8_21_14_0_20_46_11</strain>
    </source>
</reference>
<dbReference type="PROSITE" id="PS51192">
    <property type="entry name" value="HELICASE_ATP_BIND_1"/>
    <property type="match status" value="1"/>
</dbReference>
<proteinExistence type="inferred from homology"/>
<evidence type="ECO:0000256" key="12">
    <source>
        <dbReference type="HAMAP-Rule" id="MF_00204"/>
    </source>
</evidence>
<dbReference type="GO" id="GO:0005737">
    <property type="term" value="C:cytoplasm"/>
    <property type="evidence" value="ECO:0007669"/>
    <property type="project" value="UniProtKB-SubCell"/>
</dbReference>
<dbReference type="SMART" id="SM00487">
    <property type="entry name" value="DEXDc"/>
    <property type="match status" value="1"/>
</dbReference>
<dbReference type="Proteomes" id="UP000229342">
    <property type="component" value="Unassembled WGS sequence"/>
</dbReference>
<dbReference type="PANTHER" id="PTHR24029:SF0">
    <property type="entry name" value="UVRABC SYSTEM PROTEIN B"/>
    <property type="match status" value="1"/>
</dbReference>
<dbReference type="SUPFAM" id="SSF46600">
    <property type="entry name" value="C-terminal UvrC-binding domain of UvrB"/>
    <property type="match status" value="1"/>
</dbReference>
<evidence type="ECO:0000256" key="9">
    <source>
        <dbReference type="ARBA" id="ARBA00023204"/>
    </source>
</evidence>
<dbReference type="GO" id="GO:0009380">
    <property type="term" value="C:excinuclease repair complex"/>
    <property type="evidence" value="ECO:0007669"/>
    <property type="project" value="InterPro"/>
</dbReference>
<evidence type="ECO:0000313" key="18">
    <source>
        <dbReference type="Proteomes" id="UP000229342"/>
    </source>
</evidence>
<dbReference type="InterPro" id="IPR001943">
    <property type="entry name" value="UVR_dom"/>
</dbReference>
<dbReference type="Gene3D" id="4.10.860.10">
    <property type="entry name" value="UVR domain"/>
    <property type="match status" value="1"/>
</dbReference>
<feature type="domain" description="UVR" evidence="14">
    <location>
        <begin position="636"/>
        <end position="671"/>
    </location>
</feature>
<keyword evidence="12 13" id="KW-0742">SOS response</keyword>
<comment type="caution">
    <text evidence="17">The sequence shown here is derived from an EMBL/GenBank/DDBJ whole genome shotgun (WGS) entry which is preliminary data.</text>
</comment>
<dbReference type="GO" id="GO:0005524">
    <property type="term" value="F:ATP binding"/>
    <property type="evidence" value="ECO:0007669"/>
    <property type="project" value="UniProtKB-UniRule"/>
</dbReference>
<dbReference type="InterPro" id="IPR024759">
    <property type="entry name" value="UvrB_YAD/RRR_dom"/>
</dbReference>
<dbReference type="GO" id="GO:0009381">
    <property type="term" value="F:excinuclease ABC activity"/>
    <property type="evidence" value="ECO:0007669"/>
    <property type="project" value="UniProtKB-UniRule"/>
</dbReference>
<dbReference type="Gene3D" id="3.30.2060.10">
    <property type="entry name" value="Penicillin-binding protein 1b domain"/>
    <property type="match status" value="1"/>
</dbReference>
<dbReference type="AlphaFoldDB" id="A0A2H0KAA5"/>
<keyword evidence="7 12" id="KW-0067">ATP-binding</keyword>
<keyword evidence="4 12" id="KW-0547">Nucleotide-binding</keyword>
<evidence type="ECO:0000256" key="8">
    <source>
        <dbReference type="ARBA" id="ARBA00022881"/>
    </source>
</evidence>
<evidence type="ECO:0000313" key="17">
    <source>
        <dbReference type="EMBL" id="PIQ68191.1"/>
    </source>
</evidence>
<comment type="subunit">
    <text evidence="10 12 13">Forms a heterotetramer with UvrA during the search for lesions. Interacts with UvrC in an incision complex.</text>
</comment>
<dbReference type="Pfam" id="PF02151">
    <property type="entry name" value="UVR"/>
    <property type="match status" value="1"/>
</dbReference>
<dbReference type="CDD" id="cd17916">
    <property type="entry name" value="DEXHc_UvrB"/>
    <property type="match status" value="1"/>
</dbReference>
<dbReference type="SMART" id="SM00490">
    <property type="entry name" value="HELICc"/>
    <property type="match status" value="1"/>
</dbReference>
<dbReference type="Pfam" id="PF12344">
    <property type="entry name" value="UvrB"/>
    <property type="match status" value="1"/>
</dbReference>
<dbReference type="PROSITE" id="PS51194">
    <property type="entry name" value="HELICASE_CTER"/>
    <property type="match status" value="1"/>
</dbReference>
<evidence type="ECO:0000259" key="15">
    <source>
        <dbReference type="PROSITE" id="PS51192"/>
    </source>
</evidence>
<comment type="domain">
    <text evidence="12">The beta-hairpin motif is involved in DNA binding.</text>
</comment>
<dbReference type="Pfam" id="PF04851">
    <property type="entry name" value="ResIII"/>
    <property type="match status" value="1"/>
</dbReference>
<comment type="subcellular location">
    <subcellularLocation>
        <location evidence="1 12 13">Cytoplasm</location>
    </subcellularLocation>
</comment>
<evidence type="ECO:0000256" key="13">
    <source>
        <dbReference type="RuleBase" id="RU003587"/>
    </source>
</evidence>
<dbReference type="InterPro" id="IPR027417">
    <property type="entry name" value="P-loop_NTPase"/>
</dbReference>
<dbReference type="CDD" id="cd18790">
    <property type="entry name" value="SF2_C_UvrB"/>
    <property type="match status" value="1"/>
</dbReference>
<dbReference type="SUPFAM" id="SSF52540">
    <property type="entry name" value="P-loop containing nucleoside triphosphate hydrolases"/>
    <property type="match status" value="2"/>
</dbReference>
<comment type="similarity">
    <text evidence="2 12 13">Belongs to the UvrB family.</text>
</comment>
<evidence type="ECO:0000256" key="6">
    <source>
        <dbReference type="ARBA" id="ARBA00022769"/>
    </source>
</evidence>
<dbReference type="HAMAP" id="MF_00204">
    <property type="entry name" value="UvrB"/>
    <property type="match status" value="1"/>
</dbReference>
<evidence type="ECO:0000256" key="7">
    <source>
        <dbReference type="ARBA" id="ARBA00022840"/>
    </source>
</evidence>
<evidence type="ECO:0000256" key="3">
    <source>
        <dbReference type="ARBA" id="ARBA00022490"/>
    </source>
</evidence>
<evidence type="ECO:0000256" key="10">
    <source>
        <dbReference type="ARBA" id="ARBA00026033"/>
    </source>
</evidence>
<dbReference type="GO" id="GO:0016887">
    <property type="term" value="F:ATP hydrolysis activity"/>
    <property type="evidence" value="ECO:0007669"/>
    <property type="project" value="InterPro"/>
</dbReference>
<feature type="short sequence motif" description="Beta-hairpin" evidence="12">
    <location>
        <begin position="93"/>
        <end position="116"/>
    </location>
</feature>
<evidence type="ECO:0000259" key="16">
    <source>
        <dbReference type="PROSITE" id="PS51194"/>
    </source>
</evidence>
<dbReference type="GO" id="GO:0003677">
    <property type="term" value="F:DNA binding"/>
    <property type="evidence" value="ECO:0007669"/>
    <property type="project" value="UniProtKB-UniRule"/>
</dbReference>
<dbReference type="Gene3D" id="3.40.50.300">
    <property type="entry name" value="P-loop containing nucleotide triphosphate hydrolases"/>
    <property type="match status" value="3"/>
</dbReference>
<keyword evidence="8 12" id="KW-0267">Excision nuclease</keyword>
<organism evidence="17 18">
    <name type="scientific">Candidatus Taylorbacteria bacterium CG11_big_fil_rev_8_21_14_0_20_46_11</name>
    <dbReference type="NCBI Taxonomy" id="1975025"/>
    <lineage>
        <taxon>Bacteria</taxon>
        <taxon>Candidatus Tayloriibacteriota</taxon>
    </lineage>
</organism>
<dbReference type="InterPro" id="IPR041471">
    <property type="entry name" value="UvrB_inter"/>
</dbReference>
<keyword evidence="9 12" id="KW-0234">DNA repair</keyword>
<dbReference type="EMBL" id="PCVG01000074">
    <property type="protein sequence ID" value="PIQ68191.1"/>
    <property type="molecule type" value="Genomic_DNA"/>
</dbReference>
<sequence length="679" mass="76358">MRTGSFKLETSHIPAGDQPTAITSLVAGLKKGNQFQTLLGVTGSGKTFTVANVIANLQKPTLVIAHNKTLAAQLAQEYREFFPDNAVHYFVSYYDYYQPEAYMVASDTFIEKEAQINEEIDRLRHASTQALLTRNDVIIVASVSCIYGLGSPEEYEKVNRKITKGMSLSRSELMRALIGIHYTRTNADLSPGVFRALGNVVEVEPQSERVIYRIEFEDDIVISVQKIDPISRSLLEVVDTVFLFPAKHFITPEEDRKRAMVTIKSELKERLKVLEKAGKMLEAQRLKRRTTYDLAMIREVGYCNGIENYSRHFSGKLPGDPPDTLLSYFPHKTDGSPDFLTVIDESHVTLPQLHAMYAGDQSRKEALVEYGFRLPSAKDNRPLTFDEFHARIGQTLFTSATPSAFEFENSSQVVEQVIRPTGLLDPVVEIRPVTAKGAYKGQIHDFIAEAEKVIKKGERVIATTLTKKMAEDLTDFLKEKGIKTEYVHSDIQTIDRIVILTNFRKGVFDVLVGVNLLREGLDLPELSFIGILDADREGFLRSETSLIQIIGRAARNVAGKVILYADISTKSIEKAVQETNRRRALQLAYNTKHGITPQTIIKKIHDITESFSNDHKKAVANLLAIDKESLKHRKLDGLIKEKRKQMNGAVKILDFETAALLRDEISALEELELKEKATK</sequence>
<dbReference type="GO" id="GO:0009432">
    <property type="term" value="P:SOS response"/>
    <property type="evidence" value="ECO:0007669"/>
    <property type="project" value="UniProtKB-UniRule"/>
</dbReference>
<dbReference type="InterPro" id="IPR006935">
    <property type="entry name" value="Helicase/UvrB_N"/>
</dbReference>
<dbReference type="NCBIfam" id="TIGR00631">
    <property type="entry name" value="uvrb"/>
    <property type="match status" value="1"/>
</dbReference>
<dbReference type="Pfam" id="PF17757">
    <property type="entry name" value="UvrB_inter"/>
    <property type="match status" value="1"/>
</dbReference>
<accession>A0A2H0KAA5</accession>
<dbReference type="PROSITE" id="PS50151">
    <property type="entry name" value="UVR"/>
    <property type="match status" value="1"/>
</dbReference>
<evidence type="ECO:0000256" key="11">
    <source>
        <dbReference type="ARBA" id="ARBA00029504"/>
    </source>
</evidence>
<feature type="binding site" evidence="12">
    <location>
        <begin position="40"/>
        <end position="47"/>
    </location>
    <ligand>
        <name>ATP</name>
        <dbReference type="ChEBI" id="CHEBI:30616"/>
    </ligand>
</feature>
<evidence type="ECO:0000256" key="4">
    <source>
        <dbReference type="ARBA" id="ARBA00022741"/>
    </source>
</evidence>
<dbReference type="Pfam" id="PF00271">
    <property type="entry name" value="Helicase_C"/>
    <property type="match status" value="1"/>
</dbReference>
<evidence type="ECO:0000259" key="14">
    <source>
        <dbReference type="PROSITE" id="PS50151"/>
    </source>
</evidence>
<gene>
    <name evidence="12" type="primary">uvrB</name>
    <name evidence="17" type="ORF">COV91_05470</name>
</gene>
<name>A0A2H0KAA5_9BACT</name>
<evidence type="ECO:0000256" key="2">
    <source>
        <dbReference type="ARBA" id="ARBA00008533"/>
    </source>
</evidence>
<dbReference type="InterPro" id="IPR001650">
    <property type="entry name" value="Helicase_C-like"/>
</dbReference>
<protein>
    <recommendedName>
        <fullName evidence="11 12">UvrABC system protein B</fullName>
        <shortName evidence="12">Protein UvrB</shortName>
    </recommendedName>
    <alternativeName>
        <fullName evidence="12">Excinuclease ABC subunit B</fullName>
    </alternativeName>
</protein>
<comment type="function">
    <text evidence="12">The UvrABC repair system catalyzes the recognition and processing of DNA lesions. A damage recognition complex composed of 2 UvrA and 2 UvrB subunits scans DNA for abnormalities. Upon binding of the UvrA(2)B(2) complex to a putative damaged site, the DNA wraps around one UvrB monomer. DNA wrap is dependent on ATP binding by UvrB and probably causes local melting of the DNA helix, facilitating insertion of UvrB beta-hairpin between the DNA strands. Then UvrB probes one DNA strand for the presence of a lesion. If a lesion is found the UvrA subunits dissociate and the UvrB-DNA preincision complex is formed. This complex is subsequently bound by UvrC and the second UvrB is released. If no lesion is found, the DNA wraps around the other UvrB subunit that will check the other stand for damage.</text>
</comment>
<dbReference type="PANTHER" id="PTHR24029">
    <property type="entry name" value="UVRABC SYSTEM PROTEIN B"/>
    <property type="match status" value="1"/>
</dbReference>
<dbReference type="InterPro" id="IPR036876">
    <property type="entry name" value="UVR_dom_sf"/>
</dbReference>
<feature type="domain" description="Helicase C-terminal" evidence="16">
    <location>
        <begin position="442"/>
        <end position="608"/>
    </location>
</feature>
<evidence type="ECO:0000256" key="5">
    <source>
        <dbReference type="ARBA" id="ARBA00022763"/>
    </source>
</evidence>
<feature type="domain" description="Helicase ATP-binding" evidence="15">
    <location>
        <begin position="27"/>
        <end position="169"/>
    </location>
</feature>